<keyword evidence="3" id="KW-0597">Phosphoprotein</keyword>
<keyword evidence="4" id="KW-1133">Transmembrane helix</keyword>
<dbReference type="Proteomes" id="UP000819052">
    <property type="component" value="Unassembled WGS sequence"/>
</dbReference>
<keyword evidence="6" id="KW-0808">Transferase</keyword>
<dbReference type="PANTHER" id="PTHR43547">
    <property type="entry name" value="TWO-COMPONENT HISTIDINE KINASE"/>
    <property type="match status" value="1"/>
</dbReference>
<protein>
    <recommendedName>
        <fullName evidence="2">histidine kinase</fullName>
        <ecNumber evidence="2">2.7.13.3</ecNumber>
    </recommendedName>
</protein>
<evidence type="ECO:0000313" key="6">
    <source>
        <dbReference type="EMBL" id="NHZ43012.1"/>
    </source>
</evidence>
<keyword evidence="7" id="KW-1185">Reference proteome</keyword>
<dbReference type="InterPro" id="IPR005467">
    <property type="entry name" value="His_kinase_dom"/>
</dbReference>
<dbReference type="SUPFAM" id="SSF55874">
    <property type="entry name" value="ATPase domain of HSP90 chaperone/DNA topoisomerase II/histidine kinase"/>
    <property type="match status" value="1"/>
</dbReference>
<comment type="caution">
    <text evidence="6">The sequence shown here is derived from an EMBL/GenBank/DDBJ whole genome shotgun (WGS) entry which is preliminary data.</text>
</comment>
<feature type="transmembrane region" description="Helical" evidence="4">
    <location>
        <begin position="105"/>
        <end position="124"/>
    </location>
</feature>
<feature type="transmembrane region" description="Helical" evidence="4">
    <location>
        <begin position="78"/>
        <end position="98"/>
    </location>
</feature>
<keyword evidence="4" id="KW-0812">Transmembrane</keyword>
<gene>
    <name evidence="6" type="ORF">F1609_22950</name>
</gene>
<feature type="transmembrane region" description="Helical" evidence="4">
    <location>
        <begin position="153"/>
        <end position="174"/>
    </location>
</feature>
<dbReference type="InterPro" id="IPR003661">
    <property type="entry name" value="HisK_dim/P_dom"/>
</dbReference>
<feature type="domain" description="Histidine kinase" evidence="5">
    <location>
        <begin position="218"/>
        <end position="438"/>
    </location>
</feature>
<keyword evidence="4" id="KW-0472">Membrane</keyword>
<feature type="transmembrane region" description="Helical" evidence="4">
    <location>
        <begin position="186"/>
        <end position="204"/>
    </location>
</feature>
<reference evidence="6 7" key="1">
    <citation type="submission" date="2019-09" db="EMBL/GenBank/DDBJ databases">
        <title>Taxonomy of Antarctic Massilia spp.: description of Massilia rubra sp. nov., Massilia aquatica sp. nov., Massilia mucilaginosa sp. nov., Massilia frigida sp. nov. isolated from streams, lakes and regoliths.</title>
        <authorList>
            <person name="Holochova P."/>
            <person name="Sedlacek I."/>
            <person name="Kralova S."/>
            <person name="Maslanova I."/>
            <person name="Busse H.-J."/>
            <person name="Stankova E."/>
            <person name="Vrbovska V."/>
            <person name="Kovarovic V."/>
            <person name="Bartak M."/>
            <person name="Svec P."/>
            <person name="Pantucek R."/>
        </authorList>
    </citation>
    <scope>NUCLEOTIDE SEQUENCE [LARGE SCALE GENOMIC DNA]</scope>
    <source>
        <strain evidence="6 7">CCM 8693</strain>
    </source>
</reference>
<dbReference type="SUPFAM" id="SSF47384">
    <property type="entry name" value="Homodimeric domain of signal transducing histidine kinase"/>
    <property type="match status" value="1"/>
</dbReference>
<dbReference type="Gene3D" id="3.30.565.10">
    <property type="entry name" value="Histidine kinase-like ATPase, C-terminal domain"/>
    <property type="match status" value="1"/>
</dbReference>
<comment type="catalytic activity">
    <reaction evidence="1">
        <text>ATP + protein L-histidine = ADP + protein N-phospho-L-histidine.</text>
        <dbReference type="EC" id="2.7.13.3"/>
    </reaction>
</comment>
<dbReference type="GO" id="GO:0016301">
    <property type="term" value="F:kinase activity"/>
    <property type="evidence" value="ECO:0007669"/>
    <property type="project" value="UniProtKB-KW"/>
</dbReference>
<dbReference type="CDD" id="cd00082">
    <property type="entry name" value="HisKA"/>
    <property type="match status" value="1"/>
</dbReference>
<evidence type="ECO:0000256" key="2">
    <source>
        <dbReference type="ARBA" id="ARBA00012438"/>
    </source>
</evidence>
<dbReference type="Gene3D" id="1.10.287.130">
    <property type="match status" value="1"/>
</dbReference>
<evidence type="ECO:0000313" key="7">
    <source>
        <dbReference type="Proteomes" id="UP000819052"/>
    </source>
</evidence>
<feature type="transmembrane region" description="Helical" evidence="4">
    <location>
        <begin position="130"/>
        <end position="146"/>
    </location>
</feature>
<accession>A0ABX0ME46</accession>
<name>A0ABX0ME46_9BURK</name>
<keyword evidence="6" id="KW-0418">Kinase</keyword>
<dbReference type="InterPro" id="IPR036890">
    <property type="entry name" value="HATPase_C_sf"/>
</dbReference>
<evidence type="ECO:0000259" key="5">
    <source>
        <dbReference type="PROSITE" id="PS50109"/>
    </source>
</evidence>
<proteinExistence type="predicted"/>
<dbReference type="PRINTS" id="PR00344">
    <property type="entry name" value="BCTRLSENSOR"/>
</dbReference>
<evidence type="ECO:0000256" key="1">
    <source>
        <dbReference type="ARBA" id="ARBA00000085"/>
    </source>
</evidence>
<dbReference type="EC" id="2.7.13.3" evidence="2"/>
<dbReference type="RefSeq" id="WP_167079001.1">
    <property type="nucleotide sequence ID" value="NZ_VVIW01000016.1"/>
</dbReference>
<dbReference type="InterPro" id="IPR036097">
    <property type="entry name" value="HisK_dim/P_sf"/>
</dbReference>
<evidence type="ECO:0000256" key="4">
    <source>
        <dbReference type="SAM" id="Phobius"/>
    </source>
</evidence>
<dbReference type="InterPro" id="IPR004358">
    <property type="entry name" value="Sig_transdc_His_kin-like_C"/>
</dbReference>
<dbReference type="PANTHER" id="PTHR43547:SF2">
    <property type="entry name" value="HYBRID SIGNAL TRANSDUCTION HISTIDINE KINASE C"/>
    <property type="match status" value="1"/>
</dbReference>
<dbReference type="SMART" id="SM00387">
    <property type="entry name" value="HATPase_c"/>
    <property type="match status" value="1"/>
</dbReference>
<dbReference type="EMBL" id="VVIW01000016">
    <property type="protein sequence ID" value="NHZ43012.1"/>
    <property type="molecule type" value="Genomic_DNA"/>
</dbReference>
<evidence type="ECO:0000256" key="3">
    <source>
        <dbReference type="ARBA" id="ARBA00022553"/>
    </source>
</evidence>
<organism evidence="6 7">
    <name type="scientific">Massilia aquatica</name>
    <dbReference type="NCBI Taxonomy" id="2609000"/>
    <lineage>
        <taxon>Bacteria</taxon>
        <taxon>Pseudomonadati</taxon>
        <taxon>Pseudomonadota</taxon>
        <taxon>Betaproteobacteria</taxon>
        <taxon>Burkholderiales</taxon>
        <taxon>Oxalobacteraceae</taxon>
        <taxon>Telluria group</taxon>
        <taxon>Massilia</taxon>
    </lineage>
</organism>
<dbReference type="InterPro" id="IPR003594">
    <property type="entry name" value="HATPase_dom"/>
</dbReference>
<dbReference type="PROSITE" id="PS50109">
    <property type="entry name" value="HIS_KIN"/>
    <property type="match status" value="1"/>
</dbReference>
<sequence length="444" mass="49260">MTFASATATLSADRLRHSLQHGLLQRLLQSLLQWLVQHERHHAHATGRFILLAWIGFLGMPAYYSIWTYWFPQEFESLTLRLAGAALCLPALAPGRLLRGRFVNAYLFVAVTYVLPFQFTFMYLMNHGSAVWSQSLLIALTVLFHFRTRWALAACAAGSALACALFALVGDAAFMLTSTVLEQLPIYAFTIIAVSVAKAGRGALAREKLAGMAHALASVSHELRTPLVSVEANVRGIGRRIAPPARASEADWQAMSEAMARIQYEVRHMKHMIDLFLLSASAVEQQLEATEVVSMREVVDSVVRRYPFAAQSQRDAVSVDIRTDFRFAGKHELSVVILLNLLRNALKALHRAGKGRIRIVVDGRPELPRLLVIDTGCGIAERQLPLIFQRFYSYPPSSGAGIGLALCKDIIDAWHASIRCVSRELGYTMFVLEFPRVAAVPDPH</sequence>
<feature type="transmembrane region" description="Helical" evidence="4">
    <location>
        <begin position="49"/>
        <end position="66"/>
    </location>
</feature>
<dbReference type="Pfam" id="PF02518">
    <property type="entry name" value="HATPase_c"/>
    <property type="match status" value="1"/>
</dbReference>